<evidence type="ECO:0000259" key="1">
    <source>
        <dbReference type="PROSITE" id="PS51340"/>
    </source>
</evidence>
<name>A0A0P1FAZ6_9RHOB</name>
<organism evidence="2 3">
    <name type="scientific">Shimia marina</name>
    <dbReference type="NCBI Taxonomy" id="321267"/>
    <lineage>
        <taxon>Bacteria</taxon>
        <taxon>Pseudomonadati</taxon>
        <taxon>Pseudomonadota</taxon>
        <taxon>Alphaproteobacteria</taxon>
        <taxon>Rhodobacterales</taxon>
        <taxon>Roseobacteraceae</taxon>
    </lineage>
</organism>
<dbReference type="InterPro" id="IPR005302">
    <property type="entry name" value="MoCF_Sase_C"/>
</dbReference>
<reference evidence="2 3" key="1">
    <citation type="submission" date="2015-09" db="EMBL/GenBank/DDBJ databases">
        <authorList>
            <consortium name="Swine Surveillance"/>
        </authorList>
    </citation>
    <scope>NUCLEOTIDE SEQUENCE [LARGE SCALE GENOMIC DNA]</scope>
    <source>
        <strain evidence="2 3">CECT 7688</strain>
    </source>
</reference>
<sequence length="247" mass="26981">MGSVAALWRHPIKAHGRESVGQISLEEGQTFPWDRRYAVAHEAAKTDGGEWASCRNFSRAAGAPSLMAITAKVDEASGKITLQHPDLWELTFDPETQGDKLIDWVRPIMPKERAASTKLVPAGDVGMTDSNFPSIAIHTTASHKAVEQHLGESLSTERWRGNIWLTGFEAFEEFNWLGKTLRIGTAEIEVREQITRCLATASNPETGIRDADTLGALKALNDHRDFGVYGVVTKSGTISVGDTAEVL</sequence>
<dbReference type="InterPro" id="IPR011037">
    <property type="entry name" value="Pyrv_Knase-like_insert_dom_sf"/>
</dbReference>
<dbReference type="PROSITE" id="PS51340">
    <property type="entry name" value="MOSC"/>
    <property type="match status" value="1"/>
</dbReference>
<gene>
    <name evidence="2" type="ORF">SHM7688_01741</name>
</gene>
<evidence type="ECO:0000313" key="2">
    <source>
        <dbReference type="EMBL" id="CUH52295.1"/>
    </source>
</evidence>
<dbReference type="AlphaFoldDB" id="A0A0P1FAZ6"/>
<proteinExistence type="predicted"/>
<accession>A0A0P1FAZ6</accession>
<dbReference type="Pfam" id="PF03476">
    <property type="entry name" value="MOSC_N"/>
    <property type="match status" value="1"/>
</dbReference>
<dbReference type="STRING" id="321267.SHM7688_01741"/>
<evidence type="ECO:0000313" key="3">
    <source>
        <dbReference type="Proteomes" id="UP000054823"/>
    </source>
</evidence>
<dbReference type="GO" id="GO:0030151">
    <property type="term" value="F:molybdenum ion binding"/>
    <property type="evidence" value="ECO:0007669"/>
    <property type="project" value="InterPro"/>
</dbReference>
<dbReference type="Pfam" id="PF03473">
    <property type="entry name" value="MOSC"/>
    <property type="match status" value="1"/>
</dbReference>
<dbReference type="InterPro" id="IPR005303">
    <property type="entry name" value="MOCOS_middle"/>
</dbReference>
<protein>
    <submittedName>
        <fullName evidence="2">Putative Fe-S protein</fullName>
    </submittedName>
</protein>
<keyword evidence="3" id="KW-1185">Reference proteome</keyword>
<dbReference type="GO" id="GO:0003824">
    <property type="term" value="F:catalytic activity"/>
    <property type="evidence" value="ECO:0007669"/>
    <property type="project" value="InterPro"/>
</dbReference>
<dbReference type="GO" id="GO:0030170">
    <property type="term" value="F:pyridoxal phosphate binding"/>
    <property type="evidence" value="ECO:0007669"/>
    <property type="project" value="InterPro"/>
</dbReference>
<feature type="domain" description="MOSC" evidence="1">
    <location>
        <begin position="102"/>
        <end position="247"/>
    </location>
</feature>
<dbReference type="RefSeq" id="WP_188128114.1">
    <property type="nucleotide sequence ID" value="NZ_CYPW01000017.1"/>
</dbReference>
<dbReference type="EMBL" id="CYPW01000017">
    <property type="protein sequence ID" value="CUH52295.1"/>
    <property type="molecule type" value="Genomic_DNA"/>
</dbReference>
<dbReference type="SUPFAM" id="SSF50800">
    <property type="entry name" value="PK beta-barrel domain-like"/>
    <property type="match status" value="1"/>
</dbReference>
<dbReference type="Proteomes" id="UP000054823">
    <property type="component" value="Unassembled WGS sequence"/>
</dbReference>
<dbReference type="Gene3D" id="2.40.33.20">
    <property type="entry name" value="PK beta-barrel domain-like"/>
    <property type="match status" value="1"/>
</dbReference>